<dbReference type="GO" id="GO:0003677">
    <property type="term" value="F:DNA binding"/>
    <property type="evidence" value="ECO:0007669"/>
    <property type="project" value="InterPro"/>
</dbReference>
<dbReference type="AlphaFoldDB" id="A0A7C0VD94"/>
<dbReference type="PANTHER" id="PTHR33175">
    <property type="entry name" value="DNA-BINDING PROTEIN HU"/>
    <property type="match status" value="1"/>
</dbReference>
<dbReference type="EMBL" id="DQWE01000357">
    <property type="protein sequence ID" value="HDI83635.1"/>
    <property type="molecule type" value="Genomic_DNA"/>
</dbReference>
<proteinExistence type="inferred from homology"/>
<name>A0A7C0VD94_UNCW3</name>
<dbReference type="InterPro" id="IPR000119">
    <property type="entry name" value="Hist_DNA-bd"/>
</dbReference>
<dbReference type="SUPFAM" id="SSF47729">
    <property type="entry name" value="IHF-like DNA-binding proteins"/>
    <property type="match status" value="1"/>
</dbReference>
<dbReference type="GO" id="GO:0030527">
    <property type="term" value="F:structural constituent of chromatin"/>
    <property type="evidence" value="ECO:0007669"/>
    <property type="project" value="InterPro"/>
</dbReference>
<evidence type="ECO:0000313" key="3">
    <source>
        <dbReference type="EMBL" id="HDI83635.1"/>
    </source>
</evidence>
<reference evidence="3" key="1">
    <citation type="journal article" date="2020" name="mSystems">
        <title>Genome- and Community-Level Interaction Insights into Carbon Utilization and Element Cycling Functions of Hydrothermarchaeota in Hydrothermal Sediment.</title>
        <authorList>
            <person name="Zhou Z."/>
            <person name="Liu Y."/>
            <person name="Xu W."/>
            <person name="Pan J."/>
            <person name="Luo Z.H."/>
            <person name="Li M."/>
        </authorList>
    </citation>
    <scope>NUCLEOTIDE SEQUENCE [LARGE SCALE GENOMIC DNA]</scope>
    <source>
        <strain evidence="3">HyVt-102</strain>
    </source>
</reference>
<accession>A0A7C0VD94</accession>
<comment type="similarity">
    <text evidence="1">Belongs to the bacterial histone-like protein family.</text>
</comment>
<feature type="non-terminal residue" evidence="3">
    <location>
        <position position="71"/>
    </location>
</feature>
<dbReference type="Gene3D" id="4.10.520.10">
    <property type="entry name" value="IHF-like DNA-binding proteins"/>
    <property type="match status" value="1"/>
</dbReference>
<dbReference type="InterPro" id="IPR010992">
    <property type="entry name" value="IHF-like_DNA-bd_dom_sf"/>
</dbReference>
<evidence type="ECO:0000256" key="2">
    <source>
        <dbReference type="SAM" id="Coils"/>
    </source>
</evidence>
<dbReference type="Proteomes" id="UP000885847">
    <property type="component" value="Unassembled WGS sequence"/>
</dbReference>
<dbReference type="GO" id="GO:0005829">
    <property type="term" value="C:cytosol"/>
    <property type="evidence" value="ECO:0007669"/>
    <property type="project" value="TreeGrafter"/>
</dbReference>
<sequence>MTRTKAYFVEKISEKTGLPRNQVKILIEEFLEEIKETLRNNDRVEIRGFGVFVNKLRKGKIGRNPKNKVEV</sequence>
<keyword evidence="2" id="KW-0175">Coiled coil</keyword>
<dbReference type="PANTHER" id="PTHR33175:SF2">
    <property type="entry name" value="INTEGRATION HOST FACTOR SUBUNIT ALPHA"/>
    <property type="match status" value="1"/>
</dbReference>
<gene>
    <name evidence="3" type="ORF">ENF18_07590</name>
</gene>
<protein>
    <submittedName>
        <fullName evidence="3">Integration host factor subunit beta</fullName>
    </submittedName>
</protein>
<evidence type="ECO:0000256" key="1">
    <source>
        <dbReference type="RuleBase" id="RU003939"/>
    </source>
</evidence>
<dbReference type="SMART" id="SM00411">
    <property type="entry name" value="BHL"/>
    <property type="match status" value="1"/>
</dbReference>
<dbReference type="CDD" id="cd13836">
    <property type="entry name" value="IHF_B"/>
    <property type="match status" value="1"/>
</dbReference>
<dbReference type="Pfam" id="PF00216">
    <property type="entry name" value="Bac_DNA_binding"/>
    <property type="match status" value="1"/>
</dbReference>
<comment type="caution">
    <text evidence="3">The sequence shown here is derived from an EMBL/GenBank/DDBJ whole genome shotgun (WGS) entry which is preliminary data.</text>
</comment>
<organism evidence="3">
    <name type="scientific">candidate division WOR-3 bacterium</name>
    <dbReference type="NCBI Taxonomy" id="2052148"/>
    <lineage>
        <taxon>Bacteria</taxon>
        <taxon>Bacteria division WOR-3</taxon>
    </lineage>
</organism>
<feature type="coiled-coil region" evidence="2">
    <location>
        <begin position="20"/>
        <end position="47"/>
    </location>
</feature>